<keyword evidence="4 6" id="KW-0689">Ribosomal protein</keyword>
<reference evidence="7" key="1">
    <citation type="submission" date="2023-03" db="EMBL/GenBank/DDBJ databases">
        <authorList>
            <person name="Pearce D."/>
        </authorList>
    </citation>
    <scope>NUCLEOTIDE SEQUENCE</scope>
    <source>
        <strain evidence="7">Mc</strain>
    </source>
</reference>
<comment type="similarity">
    <text evidence="1 6">Belongs to the universal ribosomal protein uS17 family.</text>
</comment>
<accession>A0AA35ULI2</accession>
<protein>
    <recommendedName>
        <fullName evidence="6">Small ribosomal subunit protein uS17</fullName>
    </recommendedName>
</protein>
<dbReference type="Gene3D" id="2.40.50.140">
    <property type="entry name" value="Nucleic acid-binding proteins"/>
    <property type="match status" value="1"/>
</dbReference>
<evidence type="ECO:0000256" key="1">
    <source>
        <dbReference type="ARBA" id="ARBA00010254"/>
    </source>
</evidence>
<dbReference type="RefSeq" id="WP_017365436.1">
    <property type="nucleotide sequence ID" value="NZ_OX458332.1"/>
</dbReference>
<dbReference type="PANTHER" id="PTHR10744">
    <property type="entry name" value="40S RIBOSOMAL PROTEIN S11 FAMILY MEMBER"/>
    <property type="match status" value="1"/>
</dbReference>
<proteinExistence type="inferred from homology"/>
<keyword evidence="3 6" id="KW-0694">RNA-binding</keyword>
<dbReference type="GO" id="GO:0019843">
    <property type="term" value="F:rRNA binding"/>
    <property type="evidence" value="ECO:0007669"/>
    <property type="project" value="UniProtKB-UniRule"/>
</dbReference>
<keyword evidence="2 6" id="KW-0699">rRNA-binding</keyword>
<dbReference type="GO" id="GO:0022627">
    <property type="term" value="C:cytosolic small ribosomal subunit"/>
    <property type="evidence" value="ECO:0007669"/>
    <property type="project" value="UniProtKB-UniRule"/>
</dbReference>
<dbReference type="EMBL" id="OX458332">
    <property type="protein sequence ID" value="CAI8835871.1"/>
    <property type="molecule type" value="Genomic_DNA"/>
</dbReference>
<dbReference type="Pfam" id="PF00366">
    <property type="entry name" value="Ribosomal_S17"/>
    <property type="match status" value="1"/>
</dbReference>
<evidence type="ECO:0000256" key="4">
    <source>
        <dbReference type="ARBA" id="ARBA00022980"/>
    </source>
</evidence>
<dbReference type="GO" id="GO:0006412">
    <property type="term" value="P:translation"/>
    <property type="evidence" value="ECO:0007669"/>
    <property type="project" value="UniProtKB-UniRule"/>
</dbReference>
<dbReference type="InterPro" id="IPR019984">
    <property type="entry name" value="Ribosomal_uS17_bact/chlr"/>
</dbReference>
<dbReference type="SUPFAM" id="SSF50249">
    <property type="entry name" value="Nucleic acid-binding proteins"/>
    <property type="match status" value="1"/>
</dbReference>
<dbReference type="CDD" id="cd00364">
    <property type="entry name" value="Ribosomal_uS17"/>
    <property type="match status" value="1"/>
</dbReference>
<evidence type="ECO:0000256" key="2">
    <source>
        <dbReference type="ARBA" id="ARBA00022730"/>
    </source>
</evidence>
<dbReference type="InterPro" id="IPR012340">
    <property type="entry name" value="NA-bd_OB-fold"/>
</dbReference>
<dbReference type="AlphaFoldDB" id="A0AA35ULI2"/>
<gene>
    <name evidence="6 7" type="primary">rpsQ</name>
    <name evidence="7" type="ORF">MCNOR_2220</name>
</gene>
<organism evidence="7 8">
    <name type="scientific">Methylococcus capsulatus</name>
    <dbReference type="NCBI Taxonomy" id="414"/>
    <lineage>
        <taxon>Bacteria</taxon>
        <taxon>Pseudomonadati</taxon>
        <taxon>Pseudomonadota</taxon>
        <taxon>Gammaproteobacteria</taxon>
        <taxon>Methylococcales</taxon>
        <taxon>Methylococcaceae</taxon>
        <taxon>Methylococcus</taxon>
    </lineage>
</organism>
<dbReference type="HAMAP" id="MF_01345_B">
    <property type="entry name" value="Ribosomal_uS17_B"/>
    <property type="match status" value="1"/>
</dbReference>
<sequence>MTASEGRVRSVTGRVVSNKMDRTIVVAIERQVSHPLYGKYIRRTTKVLAHDENNECSIGDLVTLHASRPISKKKAWILGAIVERAV</sequence>
<dbReference type="NCBIfam" id="TIGR03635">
    <property type="entry name" value="uS17_bact"/>
    <property type="match status" value="1"/>
</dbReference>
<evidence type="ECO:0000256" key="6">
    <source>
        <dbReference type="HAMAP-Rule" id="MF_01345"/>
    </source>
</evidence>
<evidence type="ECO:0000313" key="7">
    <source>
        <dbReference type="EMBL" id="CAI8835871.1"/>
    </source>
</evidence>
<evidence type="ECO:0000256" key="3">
    <source>
        <dbReference type="ARBA" id="ARBA00022884"/>
    </source>
</evidence>
<evidence type="ECO:0000313" key="8">
    <source>
        <dbReference type="Proteomes" id="UP001158598"/>
    </source>
</evidence>
<dbReference type="NCBIfam" id="NF004123">
    <property type="entry name" value="PRK05610.1"/>
    <property type="match status" value="1"/>
</dbReference>
<comment type="function">
    <text evidence="6">One of the primary rRNA binding proteins, it binds specifically to the 5'-end of 16S ribosomal RNA.</text>
</comment>
<comment type="subunit">
    <text evidence="6">Part of the 30S ribosomal subunit.</text>
</comment>
<dbReference type="GO" id="GO:0003735">
    <property type="term" value="F:structural constituent of ribosome"/>
    <property type="evidence" value="ECO:0007669"/>
    <property type="project" value="UniProtKB-UniRule"/>
</dbReference>
<dbReference type="Proteomes" id="UP001158598">
    <property type="component" value="Chromosome"/>
</dbReference>
<evidence type="ECO:0000256" key="5">
    <source>
        <dbReference type="ARBA" id="ARBA00023274"/>
    </source>
</evidence>
<name>A0AA35ULI2_METCP</name>
<dbReference type="PRINTS" id="PR00973">
    <property type="entry name" value="RIBOSOMALS17"/>
</dbReference>
<keyword evidence="5 6" id="KW-0687">Ribonucleoprotein</keyword>
<dbReference type="InterPro" id="IPR000266">
    <property type="entry name" value="Ribosomal_uS17"/>
</dbReference>
<dbReference type="PANTHER" id="PTHR10744:SF1">
    <property type="entry name" value="SMALL RIBOSOMAL SUBUNIT PROTEIN US17M"/>
    <property type="match status" value="1"/>
</dbReference>